<proteinExistence type="inferred from homology"/>
<gene>
    <name evidence="2" type="ORF">FHW18_000736</name>
</gene>
<dbReference type="SUPFAM" id="SSF53850">
    <property type="entry name" value="Periplasmic binding protein-like II"/>
    <property type="match status" value="1"/>
</dbReference>
<dbReference type="RefSeq" id="WP_179583490.1">
    <property type="nucleotide sequence ID" value="NZ_JACBYR010000001.1"/>
</dbReference>
<dbReference type="InterPro" id="IPR005064">
    <property type="entry name" value="BUG"/>
</dbReference>
<dbReference type="PANTHER" id="PTHR42928:SF5">
    <property type="entry name" value="BLR1237 PROTEIN"/>
    <property type="match status" value="1"/>
</dbReference>
<comment type="caution">
    <text evidence="2">The sequence shown here is derived from an EMBL/GenBank/DDBJ whole genome shotgun (WGS) entry which is preliminary data.</text>
</comment>
<accession>A0A7Y9LLQ2</accession>
<comment type="similarity">
    <text evidence="1">Belongs to the UPF0065 (bug) family.</text>
</comment>
<evidence type="ECO:0000256" key="1">
    <source>
        <dbReference type="ARBA" id="ARBA00006987"/>
    </source>
</evidence>
<dbReference type="CDD" id="cd07012">
    <property type="entry name" value="PBP2_Bug_TTT"/>
    <property type="match status" value="1"/>
</dbReference>
<dbReference type="PIRSF" id="PIRSF017082">
    <property type="entry name" value="YflP"/>
    <property type="match status" value="1"/>
</dbReference>
<dbReference type="Gene3D" id="3.40.190.150">
    <property type="entry name" value="Bordetella uptake gene, domain 1"/>
    <property type="match status" value="1"/>
</dbReference>
<organism evidence="2 3">
    <name type="scientific">Pigmentiphaga litoralis</name>
    <dbReference type="NCBI Taxonomy" id="516702"/>
    <lineage>
        <taxon>Bacteria</taxon>
        <taxon>Pseudomonadati</taxon>
        <taxon>Pseudomonadota</taxon>
        <taxon>Betaproteobacteria</taxon>
        <taxon>Burkholderiales</taxon>
        <taxon>Alcaligenaceae</taxon>
        <taxon>Pigmentiphaga</taxon>
    </lineage>
</organism>
<dbReference type="Pfam" id="PF03401">
    <property type="entry name" value="TctC"/>
    <property type="match status" value="1"/>
</dbReference>
<dbReference type="Gene3D" id="3.40.190.10">
    <property type="entry name" value="Periplasmic binding protein-like II"/>
    <property type="match status" value="1"/>
</dbReference>
<protein>
    <submittedName>
        <fullName evidence="2">Tripartite-type tricarboxylate transporter receptor subunit TctC</fullName>
    </submittedName>
</protein>
<reference evidence="2 3" key="1">
    <citation type="submission" date="2020-07" db="EMBL/GenBank/DDBJ databases">
        <title>Genomic Encyclopedia of Type Strains, Phase IV (KMG-V): Genome sequencing to study the core and pangenomes of soil and plant-associated prokaryotes.</title>
        <authorList>
            <person name="Whitman W."/>
        </authorList>
    </citation>
    <scope>NUCLEOTIDE SEQUENCE [LARGE SCALE GENOMIC DNA]</scope>
    <source>
        <strain evidence="2 3">SAS40</strain>
    </source>
</reference>
<dbReference type="InterPro" id="IPR042100">
    <property type="entry name" value="Bug_dom1"/>
</dbReference>
<keyword evidence="2" id="KW-0675">Receptor</keyword>
<evidence type="ECO:0000313" key="2">
    <source>
        <dbReference type="EMBL" id="NYE81465.1"/>
    </source>
</evidence>
<dbReference type="EMBL" id="JACBYR010000001">
    <property type="protein sequence ID" value="NYE81465.1"/>
    <property type="molecule type" value="Genomic_DNA"/>
</dbReference>
<dbReference type="PANTHER" id="PTHR42928">
    <property type="entry name" value="TRICARBOXYLATE-BINDING PROTEIN"/>
    <property type="match status" value="1"/>
</dbReference>
<dbReference type="AlphaFoldDB" id="A0A7Y9LLQ2"/>
<name>A0A7Y9LLQ2_9BURK</name>
<sequence>MDRREVLRFGIACSALGLAGKAGAQDAFPNKMMKVVVAYPPGGVTDLAARLIAEILTKEYGKPAIVENKGGGTGTVAQQYILQQPHDGHVLLSGGLGGQVLPVILNPNLPVNPQTNFVPVAQLAEFVNVLVVGKDIKAQSVAELIEYARSRPGKLNYATNGVGTSAHFTSELLNLQAGTQFVHIPYRSSGEIISGLRNGDVHIAFANAPTVNTLVQGGTLRALAVTSAQRSKALPNVPTMVESGLPEFVVTSWLGAYAPVGTPPDIVKKLGDVIVKGAQLPENVQRLETAGFQLAVKDSAAYADFNRDELTRWKDVARRANIQPES</sequence>
<dbReference type="Proteomes" id="UP000542125">
    <property type="component" value="Unassembled WGS sequence"/>
</dbReference>
<evidence type="ECO:0000313" key="3">
    <source>
        <dbReference type="Proteomes" id="UP000542125"/>
    </source>
</evidence>
<keyword evidence="3" id="KW-1185">Reference proteome</keyword>